<accession>A0A5C5VKL5</accession>
<dbReference type="InterPro" id="IPR011466">
    <property type="entry name" value="DUF1572"/>
</dbReference>
<dbReference type="AlphaFoldDB" id="A0A5C5VKL5"/>
<dbReference type="SUPFAM" id="SSF109854">
    <property type="entry name" value="DinB/YfiT-like putative metalloenzymes"/>
    <property type="match status" value="1"/>
</dbReference>
<dbReference type="Pfam" id="PF07609">
    <property type="entry name" value="DUF1572"/>
    <property type="match status" value="1"/>
</dbReference>
<evidence type="ECO:0000313" key="1">
    <source>
        <dbReference type="EMBL" id="TWT38507.1"/>
    </source>
</evidence>
<gene>
    <name evidence="1" type="ORF">Enr8_01990</name>
</gene>
<name>A0A5C5VKL5_9BACT</name>
<dbReference type="EMBL" id="SJPF01000001">
    <property type="protein sequence ID" value="TWT38507.1"/>
    <property type="molecule type" value="Genomic_DNA"/>
</dbReference>
<evidence type="ECO:0000313" key="2">
    <source>
        <dbReference type="Proteomes" id="UP000318878"/>
    </source>
</evidence>
<dbReference type="Proteomes" id="UP000318878">
    <property type="component" value="Unassembled WGS sequence"/>
</dbReference>
<sequence>MPTAADVTSAVSAELIDCLVGCVDRIEHCVDQLSDAQLWRRPGPGMNSIGTILIHLEGNLRQHIISGVGGAADVRDRPAEFAERDPVPAAHLLEQLNATLKEAYAVVEQTEAAAMLERRRVQGRDVRGWQAVIHSVSHFYGHTQEIICLTRQMLGEQYQFHWTPQTAEEGKPT</sequence>
<organism evidence="1 2">
    <name type="scientific">Blastopirellula retiformator</name>
    <dbReference type="NCBI Taxonomy" id="2527970"/>
    <lineage>
        <taxon>Bacteria</taxon>
        <taxon>Pseudomonadati</taxon>
        <taxon>Planctomycetota</taxon>
        <taxon>Planctomycetia</taxon>
        <taxon>Pirellulales</taxon>
        <taxon>Pirellulaceae</taxon>
        <taxon>Blastopirellula</taxon>
    </lineage>
</organism>
<reference evidence="1 2" key="1">
    <citation type="submission" date="2019-02" db="EMBL/GenBank/DDBJ databases">
        <title>Deep-cultivation of Planctomycetes and their phenomic and genomic characterization uncovers novel biology.</title>
        <authorList>
            <person name="Wiegand S."/>
            <person name="Jogler M."/>
            <person name="Boedeker C."/>
            <person name="Pinto D."/>
            <person name="Vollmers J."/>
            <person name="Rivas-Marin E."/>
            <person name="Kohn T."/>
            <person name="Peeters S.H."/>
            <person name="Heuer A."/>
            <person name="Rast P."/>
            <person name="Oberbeckmann S."/>
            <person name="Bunk B."/>
            <person name="Jeske O."/>
            <person name="Meyerdierks A."/>
            <person name="Storesund J.E."/>
            <person name="Kallscheuer N."/>
            <person name="Luecker S."/>
            <person name="Lage O.M."/>
            <person name="Pohl T."/>
            <person name="Merkel B.J."/>
            <person name="Hornburger P."/>
            <person name="Mueller R.-W."/>
            <person name="Bruemmer F."/>
            <person name="Labrenz M."/>
            <person name="Spormann A.M."/>
            <person name="Op Den Camp H."/>
            <person name="Overmann J."/>
            <person name="Amann R."/>
            <person name="Jetten M.S.M."/>
            <person name="Mascher T."/>
            <person name="Medema M.H."/>
            <person name="Devos D.P."/>
            <person name="Kaster A.-K."/>
            <person name="Ovreas L."/>
            <person name="Rohde M."/>
            <person name="Galperin M.Y."/>
            <person name="Jogler C."/>
        </authorList>
    </citation>
    <scope>NUCLEOTIDE SEQUENCE [LARGE SCALE GENOMIC DNA]</scope>
    <source>
        <strain evidence="1 2">Enr8</strain>
    </source>
</reference>
<comment type="caution">
    <text evidence="1">The sequence shown here is derived from an EMBL/GenBank/DDBJ whole genome shotgun (WGS) entry which is preliminary data.</text>
</comment>
<proteinExistence type="predicted"/>
<dbReference type="Gene3D" id="1.20.120.450">
    <property type="entry name" value="dinb family like domain"/>
    <property type="match status" value="1"/>
</dbReference>
<dbReference type="InterPro" id="IPR034660">
    <property type="entry name" value="DinB/YfiT-like"/>
</dbReference>
<protein>
    <submittedName>
        <fullName evidence="1">DinB superfamily protein</fullName>
    </submittedName>
</protein>
<keyword evidence="2" id="KW-1185">Reference proteome</keyword>
<dbReference type="RefSeq" id="WP_186767362.1">
    <property type="nucleotide sequence ID" value="NZ_SJPF01000001.1"/>
</dbReference>